<organism evidence="1 2">
    <name type="scientific">Fusarium albosuccineum</name>
    <dbReference type="NCBI Taxonomy" id="1237068"/>
    <lineage>
        <taxon>Eukaryota</taxon>
        <taxon>Fungi</taxon>
        <taxon>Dikarya</taxon>
        <taxon>Ascomycota</taxon>
        <taxon>Pezizomycotina</taxon>
        <taxon>Sordariomycetes</taxon>
        <taxon>Hypocreomycetidae</taxon>
        <taxon>Hypocreales</taxon>
        <taxon>Nectriaceae</taxon>
        <taxon>Fusarium</taxon>
        <taxon>Fusarium decemcellulare species complex</taxon>
    </lineage>
</organism>
<name>A0A8H4PLY5_9HYPO</name>
<dbReference type="EMBL" id="JAADYS010000186">
    <property type="protein sequence ID" value="KAF4471590.1"/>
    <property type="molecule type" value="Genomic_DNA"/>
</dbReference>
<keyword evidence="2" id="KW-1185">Reference proteome</keyword>
<sequence>MAQASLAEVDSIEILALVNDEIDQISPSPNAHVKHPQSFAGVPLDVIADPTVRGGAKLELPMRNLCCGAHGLSLLITVTKDGTSHSLLFDTGPEGDIFERNAKRLRFEMGKIEVIALSHWHRDHSGGMLSAIKLINDGKKDGDRVTVVVPPNRPEFRGVMLHEPISLEPDPTLDEIESAGGKLENNSQPQTVLDDTFLISSEIPRKTEYEGGIRGGIRYEPKSGKWETDELIMDERFVMCKLKDKGLVIFTGCSHAGLINVARHAKDLDNSRIHAIVGGYHLADAQPEKMDKSMVDLKALEPTVLMPGHCTGWRFKGLIEREMPGQMVPVFGGTRYSLD</sequence>
<dbReference type="PANTHER" id="PTHR13754:SF13">
    <property type="entry name" value="METALLO-BETA-LACTAMASE SUPERFAMILY PROTEIN (AFU_ORTHOLOGUE AFUA_3G07630)"/>
    <property type="match status" value="1"/>
</dbReference>
<dbReference type="GO" id="GO:0016740">
    <property type="term" value="F:transferase activity"/>
    <property type="evidence" value="ECO:0007669"/>
    <property type="project" value="TreeGrafter"/>
</dbReference>
<dbReference type="PANTHER" id="PTHR13754">
    <property type="entry name" value="METALLO-BETA-LACTAMASE SUPERFAMILY PROTEIN"/>
    <property type="match status" value="1"/>
</dbReference>
<evidence type="ECO:0000313" key="2">
    <source>
        <dbReference type="Proteomes" id="UP000554235"/>
    </source>
</evidence>
<gene>
    <name evidence="1" type="ORF">FALBO_1491</name>
</gene>
<accession>A0A8H4PLY5</accession>
<reference evidence="1 2" key="1">
    <citation type="submission" date="2020-01" db="EMBL/GenBank/DDBJ databases">
        <title>Identification and distribution of gene clusters putatively required for synthesis of sphingolipid metabolism inhibitors in phylogenetically diverse species of the filamentous fungus Fusarium.</title>
        <authorList>
            <person name="Kim H.-S."/>
            <person name="Busman M."/>
            <person name="Brown D.W."/>
            <person name="Divon H."/>
            <person name="Uhlig S."/>
            <person name="Proctor R.H."/>
        </authorList>
    </citation>
    <scope>NUCLEOTIDE SEQUENCE [LARGE SCALE GENOMIC DNA]</scope>
    <source>
        <strain evidence="1 2">NRRL 20459</strain>
    </source>
</reference>
<dbReference type="Proteomes" id="UP000554235">
    <property type="component" value="Unassembled WGS sequence"/>
</dbReference>
<evidence type="ECO:0000313" key="1">
    <source>
        <dbReference type="EMBL" id="KAF4471590.1"/>
    </source>
</evidence>
<protein>
    <submittedName>
        <fullName evidence="1">7 8-dihydropterin-6-methyl-4-(Beta-D-ribofuranosyl)-aminobenzene-5 -phosphate synthase</fullName>
    </submittedName>
</protein>
<dbReference type="Gene3D" id="3.60.15.10">
    <property type="entry name" value="Ribonuclease Z/Hydroxyacylglutathione hydrolase-like"/>
    <property type="match status" value="1"/>
</dbReference>
<dbReference type="OrthoDB" id="1470350at2759"/>
<dbReference type="InterPro" id="IPR036866">
    <property type="entry name" value="RibonucZ/Hydroxyglut_hydro"/>
</dbReference>
<proteinExistence type="predicted"/>
<dbReference type="AlphaFoldDB" id="A0A8H4PLY5"/>
<dbReference type="CDD" id="cd07713">
    <property type="entry name" value="DHPS-like_MBL-fold"/>
    <property type="match status" value="1"/>
</dbReference>
<dbReference type="InterPro" id="IPR052926">
    <property type="entry name" value="Metallo-beta-lactamase_dom"/>
</dbReference>
<comment type="caution">
    <text evidence="1">The sequence shown here is derived from an EMBL/GenBank/DDBJ whole genome shotgun (WGS) entry which is preliminary data.</text>
</comment>
<dbReference type="SUPFAM" id="SSF56281">
    <property type="entry name" value="Metallo-hydrolase/oxidoreductase"/>
    <property type="match status" value="1"/>
</dbReference>
<dbReference type="InterPro" id="IPR041712">
    <property type="entry name" value="DHPS-like_MBL-fold"/>
</dbReference>